<evidence type="ECO:0000313" key="21">
    <source>
        <dbReference type="Proteomes" id="UP000095038"/>
    </source>
</evidence>
<dbReference type="GeneID" id="30964324"/>
<evidence type="ECO:0000256" key="10">
    <source>
        <dbReference type="ARBA" id="ARBA00022927"/>
    </source>
</evidence>
<dbReference type="GO" id="GO:0016887">
    <property type="term" value="F:ATP hydrolysis activity"/>
    <property type="evidence" value="ECO:0007669"/>
    <property type="project" value="EnsemblFungi"/>
</dbReference>
<gene>
    <name evidence="20" type="ORF">ASCRUDRAFT_36412</name>
</gene>
<keyword evidence="12" id="KW-0576">Peroxisome</keyword>
<organism evidence="20 21">
    <name type="scientific">Ascoidea rubescens DSM 1968</name>
    <dbReference type="NCBI Taxonomy" id="1344418"/>
    <lineage>
        <taxon>Eukaryota</taxon>
        <taxon>Fungi</taxon>
        <taxon>Dikarya</taxon>
        <taxon>Ascomycota</taxon>
        <taxon>Saccharomycotina</taxon>
        <taxon>Saccharomycetes</taxon>
        <taxon>Ascoideaceae</taxon>
        <taxon>Ascoidea</taxon>
    </lineage>
</organism>
<dbReference type="Gene3D" id="2.40.40.20">
    <property type="match status" value="1"/>
</dbReference>
<dbReference type="SUPFAM" id="SSF52540">
    <property type="entry name" value="P-loop containing nucleoside triphosphate hydrolases"/>
    <property type="match status" value="2"/>
</dbReference>
<dbReference type="InterPro" id="IPR015342">
    <property type="entry name" value="PEX1-N_C-lobe"/>
</dbReference>
<dbReference type="STRING" id="1344418.A0A1D2VEV7"/>
<dbReference type="Pfam" id="PF09262">
    <property type="entry name" value="PEX-1N"/>
    <property type="match status" value="1"/>
</dbReference>
<keyword evidence="21" id="KW-1185">Reference proteome</keyword>
<keyword evidence="11" id="KW-0472">Membrane</keyword>
<comment type="subcellular location">
    <subcellularLocation>
        <location evidence="1">Cytoplasm</location>
        <location evidence="1">Cytosol</location>
    </subcellularLocation>
    <subcellularLocation>
        <location evidence="15">Peroxisome membrane</location>
    </subcellularLocation>
</comment>
<dbReference type="SUPFAM" id="SSF50692">
    <property type="entry name" value="ADC-like"/>
    <property type="match status" value="1"/>
</dbReference>
<evidence type="ECO:0000256" key="7">
    <source>
        <dbReference type="ARBA" id="ARBA00022741"/>
    </source>
</evidence>
<dbReference type="PANTHER" id="PTHR23077:SF12">
    <property type="entry name" value="PEROXISOMAL ATPASE PEX1"/>
    <property type="match status" value="1"/>
</dbReference>
<dbReference type="InterPro" id="IPR029067">
    <property type="entry name" value="CDC48_domain_2-like_sf"/>
</dbReference>
<dbReference type="FunFam" id="1.10.8.60:FF:000105">
    <property type="entry name" value="PeRoXisome assembly factor"/>
    <property type="match status" value="1"/>
</dbReference>
<evidence type="ECO:0000259" key="19">
    <source>
        <dbReference type="SMART" id="SM00382"/>
    </source>
</evidence>
<dbReference type="GO" id="GO:1904949">
    <property type="term" value="C:ATPase complex"/>
    <property type="evidence" value="ECO:0007669"/>
    <property type="project" value="EnsemblFungi"/>
</dbReference>
<dbReference type="FunFam" id="3.40.50.300:FF:000149">
    <property type="entry name" value="Nuclear valosin-containing protein-like"/>
    <property type="match status" value="1"/>
</dbReference>
<dbReference type="Pfam" id="PF00004">
    <property type="entry name" value="AAA"/>
    <property type="match status" value="2"/>
</dbReference>
<dbReference type="InterPro" id="IPR003960">
    <property type="entry name" value="ATPase_AAA_CS"/>
</dbReference>
<comment type="subunit">
    <text evidence="17">Interacts with PEX6; forming the PEX1-PEX6 AAA ATPase complex, which is composed of a heterohexamer formed by a trimer of PEX1-PEX6 dimers.</text>
</comment>
<dbReference type="SUPFAM" id="SSF54585">
    <property type="entry name" value="Cdc48 domain 2-like"/>
    <property type="match status" value="1"/>
</dbReference>
<evidence type="ECO:0000256" key="9">
    <source>
        <dbReference type="ARBA" id="ARBA00022840"/>
    </source>
</evidence>
<comment type="catalytic activity">
    <reaction evidence="16">
        <text>ATP + H2O = ADP + phosphate + H(+)</text>
        <dbReference type="Rhea" id="RHEA:13065"/>
        <dbReference type="ChEBI" id="CHEBI:15377"/>
        <dbReference type="ChEBI" id="CHEBI:15378"/>
        <dbReference type="ChEBI" id="CHEBI:30616"/>
        <dbReference type="ChEBI" id="CHEBI:43474"/>
        <dbReference type="ChEBI" id="CHEBI:456216"/>
    </reaction>
    <physiologicalReaction direction="left-to-right" evidence="16">
        <dbReference type="Rhea" id="RHEA:13066"/>
    </physiologicalReaction>
</comment>
<dbReference type="RefSeq" id="XP_020046350.1">
    <property type="nucleotide sequence ID" value="XM_020190688.1"/>
</dbReference>
<dbReference type="InterPro" id="IPR003593">
    <property type="entry name" value="AAA+_ATPase"/>
</dbReference>
<evidence type="ECO:0000256" key="17">
    <source>
        <dbReference type="ARBA" id="ARBA00064205"/>
    </source>
</evidence>
<feature type="domain" description="AAA+ ATPase" evidence="19">
    <location>
        <begin position="542"/>
        <end position="689"/>
    </location>
</feature>
<dbReference type="Gene3D" id="1.10.8.60">
    <property type="match status" value="2"/>
</dbReference>
<keyword evidence="10" id="KW-0653">Protein transport</keyword>
<reference evidence="21" key="1">
    <citation type="submission" date="2016-05" db="EMBL/GenBank/DDBJ databases">
        <title>Comparative genomics of biotechnologically important yeasts.</title>
        <authorList>
            <consortium name="DOE Joint Genome Institute"/>
            <person name="Riley R."/>
            <person name="Haridas S."/>
            <person name="Wolfe K.H."/>
            <person name="Lopes M.R."/>
            <person name="Hittinger C.T."/>
            <person name="Goker M."/>
            <person name="Salamov A."/>
            <person name="Wisecaver J."/>
            <person name="Long T.M."/>
            <person name="Aerts A.L."/>
            <person name="Barry K."/>
            <person name="Choi C."/>
            <person name="Clum A."/>
            <person name="Coughlan A.Y."/>
            <person name="Deshpande S."/>
            <person name="Douglass A.P."/>
            <person name="Hanson S.J."/>
            <person name="Klenk H.-P."/>
            <person name="Labutti K."/>
            <person name="Lapidus A."/>
            <person name="Lindquist E."/>
            <person name="Lipzen A."/>
            <person name="Meier-Kolthoff J.P."/>
            <person name="Ohm R.A."/>
            <person name="Otillar R.P."/>
            <person name="Pangilinan J."/>
            <person name="Peng Y."/>
            <person name="Rokas A."/>
            <person name="Rosa C.A."/>
            <person name="Scheuner C."/>
            <person name="Sibirny A.A."/>
            <person name="Slot J.C."/>
            <person name="Stielow J.B."/>
            <person name="Sun H."/>
            <person name="Kurtzman C.P."/>
            <person name="Blackwell M."/>
            <person name="Grigoriev I.V."/>
            <person name="Jeffries T.W."/>
        </authorList>
    </citation>
    <scope>NUCLEOTIDE SEQUENCE [LARGE SCALE GENOMIC DNA]</scope>
    <source>
        <strain evidence="21">DSM 1968</strain>
    </source>
</reference>
<feature type="region of interest" description="Disordered" evidence="18">
    <location>
        <begin position="1142"/>
        <end position="1162"/>
    </location>
</feature>
<keyword evidence="7" id="KW-0547">Nucleotide-binding</keyword>
<evidence type="ECO:0000256" key="4">
    <source>
        <dbReference type="ARBA" id="ARBA00022490"/>
    </source>
</evidence>
<dbReference type="OrthoDB" id="2187at2759"/>
<dbReference type="InterPro" id="IPR027417">
    <property type="entry name" value="P-loop_NTPase"/>
</dbReference>
<evidence type="ECO:0000256" key="6">
    <source>
        <dbReference type="ARBA" id="ARBA00022737"/>
    </source>
</evidence>
<feature type="domain" description="AAA+ ATPase" evidence="19">
    <location>
        <begin position="832"/>
        <end position="967"/>
    </location>
</feature>
<dbReference type="Gene3D" id="3.40.50.300">
    <property type="entry name" value="P-loop containing nucleotide triphosphate hydrolases"/>
    <property type="match status" value="2"/>
</dbReference>
<dbReference type="InterPro" id="IPR041569">
    <property type="entry name" value="AAA_lid_3"/>
</dbReference>
<evidence type="ECO:0000256" key="3">
    <source>
        <dbReference type="ARBA" id="ARBA00022448"/>
    </source>
</evidence>
<dbReference type="FunCoup" id="A0A1D2VEV7">
    <property type="interactions" value="204"/>
</dbReference>
<dbReference type="GO" id="GO:0016562">
    <property type="term" value="P:protein import into peroxisome matrix, receptor recycling"/>
    <property type="evidence" value="ECO:0007669"/>
    <property type="project" value="EnsemblFungi"/>
</dbReference>
<evidence type="ECO:0000256" key="15">
    <source>
        <dbReference type="ARBA" id="ARBA00046271"/>
    </source>
</evidence>
<evidence type="ECO:0000256" key="5">
    <source>
        <dbReference type="ARBA" id="ARBA00022593"/>
    </source>
</evidence>
<evidence type="ECO:0000256" key="8">
    <source>
        <dbReference type="ARBA" id="ARBA00022801"/>
    </source>
</evidence>
<evidence type="ECO:0000256" key="12">
    <source>
        <dbReference type="ARBA" id="ARBA00023140"/>
    </source>
</evidence>
<dbReference type="CDD" id="cd19526">
    <property type="entry name" value="RecA-like_PEX1_r2"/>
    <property type="match status" value="1"/>
</dbReference>
<keyword evidence="8" id="KW-0378">Hydrolase</keyword>
<dbReference type="GO" id="GO:0005829">
    <property type="term" value="C:cytosol"/>
    <property type="evidence" value="ECO:0007669"/>
    <property type="project" value="UniProtKB-SubCell"/>
</dbReference>
<keyword evidence="3" id="KW-0813">Transport</keyword>
<dbReference type="AlphaFoldDB" id="A0A1D2VEV7"/>
<dbReference type="EMBL" id="KV454483">
    <property type="protein sequence ID" value="ODV60043.1"/>
    <property type="molecule type" value="Genomic_DNA"/>
</dbReference>
<dbReference type="GO" id="GO:0005778">
    <property type="term" value="C:peroxisomal membrane"/>
    <property type="evidence" value="ECO:0007669"/>
    <property type="project" value="UniProtKB-SubCell"/>
</dbReference>
<feature type="region of interest" description="Disordered" evidence="18">
    <location>
        <begin position="284"/>
        <end position="309"/>
    </location>
</feature>
<feature type="region of interest" description="Disordered" evidence="18">
    <location>
        <begin position="1022"/>
        <end position="1042"/>
    </location>
</feature>
<dbReference type="SMART" id="SM00382">
    <property type="entry name" value="AAA"/>
    <property type="match status" value="2"/>
</dbReference>
<evidence type="ECO:0000256" key="16">
    <source>
        <dbReference type="ARBA" id="ARBA00048778"/>
    </source>
</evidence>
<proteinExistence type="inferred from homology"/>
<dbReference type="Gene3D" id="3.10.330.10">
    <property type="match status" value="1"/>
</dbReference>
<dbReference type="Proteomes" id="UP000095038">
    <property type="component" value="Unassembled WGS sequence"/>
</dbReference>
<keyword evidence="9" id="KW-0067">ATP-binding</keyword>
<sequence length="1162" mass="130633">MENVDVLVLFTSLRNNLINLPSNLVSLLYSANINVQNVIVELAWKNKLSKRIQYAYTGWTGITSSPPISSSSTNGPPTNSIEIDPFFANSIGLLENSKIKLSIKLNYKTVFKIFLEPLSSSDWELVELHATYLENHLLNQTRTVKLNQILIVYPTSTTFAKLKIIKTDPVLKRPLDYAKISPDCEIIISPKVRSNSNPKKNLKSTRSNSSIKKIYYENIPSIVLRSISLPHNLPSLKPNSTNDSTTNDNKFNVYINFNENINNLNTPTHVYVSVVTGPQPINLSIVSNHNQTNQNTTRSERRSNKNSRSASKIVCQLLHNPNIPSNHIALSELLSISLGISNSVGHLILIESISSTNQLLAPLSKKPKDLIIHSFIITTSPSNASTSTSTNNNDLVLSNKLQNNDQRKNELNLILSHLNKIKFFDSNCLTNYSRIPAISQSILPNGGIIEFSLNQNSLSYNSWFISESFKDLNIKLSNDILIPVSSIPKFNPNNFDHKFVFSTNSNTVDFNSNSNTDNENVDDKLIGMKDLSEKLIDFLYHDLNILLLSGASGSGKTLLINHLKKQIFNESLYKIFSLNCEELSNDNFDTMKKKFSQIFKYITWYSPSVLILENINSIFTKEMDNMDNSLSRQLTEYFTNNVLLILENQLKDLNINNKIKIILTNNSKDNLNGLLNNVIDDIVSISPPNKEQRTLIIDYYLEKFKITKNEKEFNLNDLVNETEGYLPTDLKVLIDRAYHEIIYESLENDLGIDLTDTDSDDESDIDSDYKNNHFKKALEGFTPSGLRGIQLQKSSTSWNDIGGLKTVKSVLLETLEWPTRYAPIFKSCPLRLRSGILLYGYPGCGKTLLASAVASQCGLNFISIKGPEILNKYIGASEQTVRELFERASAAKPCILFFDEFDSIAPKRGHDSTGVTDRVVNQLLTQMDGAEGLDGVYVLAATSRPDLIDSALLRPGRLDKSVLCNMPDFEDRLDILRSITNKMDLEGGVELDRISEKTEGFSGADLQALGYNAYLKAVHRKLENDEKEKEEASSSENKRSDSRSTAFDFFQISLNKLNNNENPLQTKERIEILRSIEPLFNNLNRTQGKRPASDDNKHKKGKLSITIKIKDFESALEETKPSVLLSERQKLEAIYKEFLSERDGNMPDGSASNSIGGRTTLM</sequence>
<dbReference type="InterPro" id="IPR009010">
    <property type="entry name" value="Asp_de-COase-like_dom_sf"/>
</dbReference>
<dbReference type="PANTHER" id="PTHR23077">
    <property type="entry name" value="AAA-FAMILY ATPASE"/>
    <property type="match status" value="1"/>
</dbReference>
<dbReference type="Pfam" id="PF17862">
    <property type="entry name" value="AAA_lid_3"/>
    <property type="match status" value="1"/>
</dbReference>
<feature type="compositionally biased region" description="Polar residues" evidence="18">
    <location>
        <begin position="1150"/>
        <end position="1162"/>
    </location>
</feature>
<keyword evidence="4" id="KW-0963">Cytoplasm</keyword>
<evidence type="ECO:0000256" key="18">
    <source>
        <dbReference type="SAM" id="MobiDB-lite"/>
    </source>
</evidence>
<evidence type="ECO:0000313" key="20">
    <source>
        <dbReference type="EMBL" id="ODV60043.1"/>
    </source>
</evidence>
<evidence type="ECO:0000256" key="14">
    <source>
        <dbReference type="ARBA" id="ARBA00034532"/>
    </source>
</evidence>
<evidence type="ECO:0000256" key="2">
    <source>
        <dbReference type="ARBA" id="ARBA00006914"/>
    </source>
</evidence>
<protein>
    <recommendedName>
        <fullName evidence="14">Peroxisomal ATPase PEX1</fullName>
    </recommendedName>
    <alternativeName>
        <fullName evidence="13">Peroxin-1</fullName>
    </alternativeName>
</protein>
<dbReference type="InterPro" id="IPR003959">
    <property type="entry name" value="ATPase_AAA_core"/>
</dbReference>
<evidence type="ECO:0000256" key="13">
    <source>
        <dbReference type="ARBA" id="ARBA00032509"/>
    </source>
</evidence>
<dbReference type="GO" id="GO:0005524">
    <property type="term" value="F:ATP binding"/>
    <property type="evidence" value="ECO:0007669"/>
    <property type="project" value="UniProtKB-KW"/>
</dbReference>
<name>A0A1D2VEV7_9ASCO</name>
<dbReference type="GO" id="GO:0043335">
    <property type="term" value="P:protein unfolding"/>
    <property type="evidence" value="ECO:0007669"/>
    <property type="project" value="EnsemblFungi"/>
</dbReference>
<evidence type="ECO:0000256" key="1">
    <source>
        <dbReference type="ARBA" id="ARBA00004514"/>
    </source>
</evidence>
<dbReference type="PROSITE" id="PS00674">
    <property type="entry name" value="AAA"/>
    <property type="match status" value="1"/>
</dbReference>
<keyword evidence="5" id="KW-0962">Peroxisome biogenesis</keyword>
<keyword evidence="6" id="KW-0677">Repeat</keyword>
<feature type="compositionally biased region" description="Polar residues" evidence="18">
    <location>
        <begin position="284"/>
        <end position="297"/>
    </location>
</feature>
<dbReference type="InterPro" id="IPR050168">
    <property type="entry name" value="AAA_ATPase_domain"/>
</dbReference>
<comment type="similarity">
    <text evidence="2">Belongs to the AAA ATPase family.</text>
</comment>
<dbReference type="InParanoid" id="A0A1D2VEV7"/>
<dbReference type="GO" id="GO:0140318">
    <property type="term" value="F:protein transporter activity"/>
    <property type="evidence" value="ECO:0007669"/>
    <property type="project" value="EnsemblFungi"/>
</dbReference>
<accession>A0A1D2VEV7</accession>
<evidence type="ECO:0000256" key="11">
    <source>
        <dbReference type="ARBA" id="ARBA00023136"/>
    </source>
</evidence>